<protein>
    <submittedName>
        <fullName evidence="1">Uncharacterized protein</fullName>
    </submittedName>
</protein>
<evidence type="ECO:0000313" key="1">
    <source>
        <dbReference type="EMBL" id="POG12043.1"/>
    </source>
</evidence>
<dbReference type="AlphaFoldDB" id="A0A2S3X9D9"/>
<name>A0A2S3X9D9_PSEPU</name>
<evidence type="ECO:0000313" key="2">
    <source>
        <dbReference type="Proteomes" id="UP000237230"/>
    </source>
</evidence>
<comment type="caution">
    <text evidence="1">The sequence shown here is derived from an EMBL/GenBank/DDBJ whole genome shotgun (WGS) entry which is preliminary data.</text>
</comment>
<proteinExistence type="predicted"/>
<sequence>MLLPEARYTSMEVTAEVDFPKPRHHTPGGESYLVRFVKALAGWPAGVETGELVEQVAGFLLGWVETRHHQLRQRQRLVRPFMVLPTVECERAARSGVKTMEVDGVGLKRAKPLLLK</sequence>
<accession>A0A2S3X9D9</accession>
<reference evidence="1 2" key="1">
    <citation type="submission" date="2016-08" db="EMBL/GenBank/DDBJ databases">
        <authorList>
            <person name="Seilhamer J.J."/>
        </authorList>
    </citation>
    <scope>NUCLEOTIDE SEQUENCE [LARGE SCALE GENOMIC DNA]</scope>
    <source>
        <strain evidence="1 2">KH-21-114</strain>
    </source>
</reference>
<dbReference type="Proteomes" id="UP000237230">
    <property type="component" value="Unassembled WGS sequence"/>
</dbReference>
<dbReference type="EMBL" id="MINH01000016">
    <property type="protein sequence ID" value="POG12043.1"/>
    <property type="molecule type" value="Genomic_DNA"/>
</dbReference>
<reference evidence="1 2" key="2">
    <citation type="submission" date="2018-03" db="EMBL/GenBank/DDBJ databases">
        <title>Draft genome of Pseudomonas putida strain KH-21-114.</title>
        <authorList>
            <person name="Yoshizawa S."/>
            <person name="Khan N.H."/>
            <person name="Nishimura M."/>
            <person name="Chiura H.X."/>
            <person name="Ogura Y."/>
            <person name="Hayashi T."/>
            <person name="Kogure K."/>
        </authorList>
    </citation>
    <scope>NUCLEOTIDE SEQUENCE [LARGE SCALE GENOMIC DNA]</scope>
    <source>
        <strain evidence="1 2">KH-21-114</strain>
    </source>
</reference>
<organism evidence="1 2">
    <name type="scientific">Pseudomonas putida</name>
    <name type="common">Arthrobacter siderocapsulatus</name>
    <dbReference type="NCBI Taxonomy" id="303"/>
    <lineage>
        <taxon>Bacteria</taxon>
        <taxon>Pseudomonadati</taxon>
        <taxon>Pseudomonadota</taxon>
        <taxon>Gammaproteobacteria</taxon>
        <taxon>Pseudomonadales</taxon>
        <taxon>Pseudomonadaceae</taxon>
        <taxon>Pseudomonas</taxon>
    </lineage>
</organism>
<gene>
    <name evidence="1" type="ORF">BGP84_01825</name>
</gene>